<comment type="caution">
    <text evidence="1">The sequence shown here is derived from an EMBL/GenBank/DDBJ whole genome shotgun (WGS) entry which is preliminary data.</text>
</comment>
<evidence type="ECO:0000313" key="2">
    <source>
        <dbReference type="Proteomes" id="UP000608513"/>
    </source>
</evidence>
<proteinExistence type="predicted"/>
<organism evidence="1 2">
    <name type="scientific">Ramlibacter cellulosilyticus</name>
    <dbReference type="NCBI Taxonomy" id="2764187"/>
    <lineage>
        <taxon>Bacteria</taxon>
        <taxon>Pseudomonadati</taxon>
        <taxon>Pseudomonadota</taxon>
        <taxon>Betaproteobacteria</taxon>
        <taxon>Burkholderiales</taxon>
        <taxon>Comamonadaceae</taxon>
        <taxon>Ramlibacter</taxon>
    </lineage>
</organism>
<accession>A0A923SA04</accession>
<evidence type="ECO:0000313" key="1">
    <source>
        <dbReference type="EMBL" id="MBC5782259.1"/>
    </source>
</evidence>
<protein>
    <submittedName>
        <fullName evidence="1">Uncharacterized protein</fullName>
    </submittedName>
</protein>
<dbReference type="AlphaFoldDB" id="A0A923SA04"/>
<sequence>MNTQAQVLRIEAGQALPLPRRTGGPVVLTEGELVMQQPAQWLGGTVVLSAPVRIAAPATLPTGSPGEFIAASAATVVVPAAQPSVVLSSLRATAAWVRGLGVSPHAAS</sequence>
<reference evidence="1" key="1">
    <citation type="submission" date="2020-08" db="EMBL/GenBank/DDBJ databases">
        <title>Ramlibacter sp. USB13 16S ribosomal RNA gene genome sequencing and assembly.</title>
        <authorList>
            <person name="Kang M."/>
        </authorList>
    </citation>
    <scope>NUCLEOTIDE SEQUENCE</scope>
    <source>
        <strain evidence="1">USB13</strain>
    </source>
</reference>
<gene>
    <name evidence="1" type="ORF">H8N03_04835</name>
</gene>
<dbReference type="Proteomes" id="UP000608513">
    <property type="component" value="Unassembled WGS sequence"/>
</dbReference>
<keyword evidence="2" id="KW-1185">Reference proteome</keyword>
<name>A0A923SA04_9BURK</name>
<dbReference type="EMBL" id="JACORT010000001">
    <property type="protein sequence ID" value="MBC5782259.1"/>
    <property type="molecule type" value="Genomic_DNA"/>
</dbReference>
<dbReference type="RefSeq" id="WP_187074964.1">
    <property type="nucleotide sequence ID" value="NZ_JACORT010000001.1"/>
</dbReference>